<evidence type="ECO:0000313" key="2">
    <source>
        <dbReference type="EMBL" id="KAK1390442.1"/>
    </source>
</evidence>
<evidence type="ECO:0000313" key="3">
    <source>
        <dbReference type="Proteomes" id="UP001237642"/>
    </source>
</evidence>
<gene>
    <name evidence="2" type="ORF">POM88_018620</name>
</gene>
<sequence length="147" mass="17163">MGEFKTREDIYYYKGGTVDTIYNVDVSDLTLECFLDYLKLTGYGNDLKVYYKKPMTIGKEGYKFIWDHESVKELRLDAISLGHVSIYVDHCAEEKNKQVVEQEMDFLDDDDDETDDAYYKEDDSECSTDEELSSDDDKVLSQMLMMN</sequence>
<protein>
    <submittedName>
        <fullName evidence="2">Uncharacterized protein</fullName>
    </submittedName>
</protein>
<feature type="region of interest" description="Disordered" evidence="1">
    <location>
        <begin position="107"/>
        <end position="138"/>
    </location>
</feature>
<dbReference type="Proteomes" id="UP001237642">
    <property type="component" value="Unassembled WGS sequence"/>
</dbReference>
<keyword evidence="3" id="KW-1185">Reference proteome</keyword>
<comment type="caution">
    <text evidence="2">The sequence shown here is derived from an EMBL/GenBank/DDBJ whole genome shotgun (WGS) entry which is preliminary data.</text>
</comment>
<feature type="compositionally biased region" description="Acidic residues" evidence="1">
    <location>
        <begin position="107"/>
        <end position="134"/>
    </location>
</feature>
<reference evidence="2" key="2">
    <citation type="submission" date="2023-05" db="EMBL/GenBank/DDBJ databases">
        <authorList>
            <person name="Schelkunov M.I."/>
        </authorList>
    </citation>
    <scope>NUCLEOTIDE SEQUENCE</scope>
    <source>
        <strain evidence="2">Hsosn_3</strain>
        <tissue evidence="2">Leaf</tissue>
    </source>
</reference>
<dbReference type="EMBL" id="JAUIZM010000004">
    <property type="protein sequence ID" value="KAK1390442.1"/>
    <property type="molecule type" value="Genomic_DNA"/>
</dbReference>
<organism evidence="2 3">
    <name type="scientific">Heracleum sosnowskyi</name>
    <dbReference type="NCBI Taxonomy" id="360622"/>
    <lineage>
        <taxon>Eukaryota</taxon>
        <taxon>Viridiplantae</taxon>
        <taxon>Streptophyta</taxon>
        <taxon>Embryophyta</taxon>
        <taxon>Tracheophyta</taxon>
        <taxon>Spermatophyta</taxon>
        <taxon>Magnoliopsida</taxon>
        <taxon>eudicotyledons</taxon>
        <taxon>Gunneridae</taxon>
        <taxon>Pentapetalae</taxon>
        <taxon>asterids</taxon>
        <taxon>campanulids</taxon>
        <taxon>Apiales</taxon>
        <taxon>Apiaceae</taxon>
        <taxon>Apioideae</taxon>
        <taxon>apioid superclade</taxon>
        <taxon>Tordylieae</taxon>
        <taxon>Tordyliinae</taxon>
        <taxon>Heracleum</taxon>
    </lineage>
</organism>
<proteinExistence type="predicted"/>
<reference evidence="2" key="1">
    <citation type="submission" date="2023-02" db="EMBL/GenBank/DDBJ databases">
        <title>Genome of toxic invasive species Heracleum sosnowskyi carries increased number of genes despite the absence of recent whole-genome duplications.</title>
        <authorList>
            <person name="Schelkunov M."/>
            <person name="Shtratnikova V."/>
            <person name="Makarenko M."/>
            <person name="Klepikova A."/>
            <person name="Omelchenko D."/>
            <person name="Novikova G."/>
            <person name="Obukhova E."/>
            <person name="Bogdanov V."/>
            <person name="Penin A."/>
            <person name="Logacheva M."/>
        </authorList>
    </citation>
    <scope>NUCLEOTIDE SEQUENCE</scope>
    <source>
        <strain evidence="2">Hsosn_3</strain>
        <tissue evidence="2">Leaf</tissue>
    </source>
</reference>
<evidence type="ECO:0000256" key="1">
    <source>
        <dbReference type="SAM" id="MobiDB-lite"/>
    </source>
</evidence>
<dbReference type="AlphaFoldDB" id="A0AAD8IQW1"/>
<accession>A0AAD8IQW1</accession>
<name>A0AAD8IQW1_9APIA</name>